<dbReference type="GO" id="GO:0045944">
    <property type="term" value="P:positive regulation of transcription by RNA polymerase II"/>
    <property type="evidence" value="ECO:0007669"/>
    <property type="project" value="TreeGrafter"/>
</dbReference>
<dbReference type="AlphaFoldDB" id="A0AAD7WR25"/>
<evidence type="ECO:0000256" key="11">
    <source>
        <dbReference type="PROSITE-ProRule" id="PRU00042"/>
    </source>
</evidence>
<dbReference type="Proteomes" id="UP001221898">
    <property type="component" value="Unassembled WGS sequence"/>
</dbReference>
<feature type="domain" description="C2H2-type" evidence="13">
    <location>
        <begin position="245"/>
        <end position="272"/>
    </location>
</feature>
<evidence type="ECO:0000259" key="13">
    <source>
        <dbReference type="PROSITE" id="PS50157"/>
    </source>
</evidence>
<keyword evidence="15" id="KW-1185">Reference proteome</keyword>
<dbReference type="GO" id="GO:0008270">
    <property type="term" value="F:zinc ion binding"/>
    <property type="evidence" value="ECO:0007669"/>
    <property type="project" value="UniProtKB-KW"/>
</dbReference>
<dbReference type="PANTHER" id="PTHR45993">
    <property type="entry name" value="B-CELL LYMPHOMA/LEUKEMIA 11"/>
    <property type="match status" value="1"/>
</dbReference>
<dbReference type="GO" id="GO:0000978">
    <property type="term" value="F:RNA polymerase II cis-regulatory region sequence-specific DNA binding"/>
    <property type="evidence" value="ECO:0007669"/>
    <property type="project" value="TreeGrafter"/>
</dbReference>
<evidence type="ECO:0000256" key="10">
    <source>
        <dbReference type="ARBA" id="ARBA00023242"/>
    </source>
</evidence>
<dbReference type="InterPro" id="IPR013087">
    <property type="entry name" value="Znf_C2H2_type"/>
</dbReference>
<dbReference type="Pfam" id="PF00096">
    <property type="entry name" value="zf-C2H2"/>
    <property type="match status" value="1"/>
</dbReference>
<feature type="compositionally biased region" description="Low complexity" evidence="12">
    <location>
        <begin position="383"/>
        <end position="393"/>
    </location>
</feature>
<dbReference type="InterPro" id="IPR057448">
    <property type="entry name" value="BCL-11A_Znf_CCHC"/>
</dbReference>
<feature type="region of interest" description="Disordered" evidence="12">
    <location>
        <begin position="329"/>
        <end position="418"/>
    </location>
</feature>
<proteinExistence type="predicted"/>
<accession>A0AAD7WR25</accession>
<dbReference type="InterPro" id="IPR056438">
    <property type="entry name" value="Znf-C2H2_CTCF"/>
</dbReference>
<keyword evidence="9" id="KW-0804">Transcription</keyword>
<evidence type="ECO:0000313" key="15">
    <source>
        <dbReference type="Proteomes" id="UP001221898"/>
    </source>
</evidence>
<feature type="region of interest" description="Disordered" evidence="12">
    <location>
        <begin position="1"/>
        <end position="21"/>
    </location>
</feature>
<protein>
    <recommendedName>
        <fullName evidence="13">C2H2-type domain-containing protein</fullName>
    </recommendedName>
</protein>
<feature type="region of interest" description="Disordered" evidence="12">
    <location>
        <begin position="482"/>
        <end position="501"/>
    </location>
</feature>
<evidence type="ECO:0000256" key="6">
    <source>
        <dbReference type="ARBA" id="ARBA00022833"/>
    </source>
</evidence>
<dbReference type="GO" id="GO:0005634">
    <property type="term" value="C:nucleus"/>
    <property type="evidence" value="ECO:0007669"/>
    <property type="project" value="UniProtKB-SubCell"/>
</dbReference>
<sequence length="501" mass="53666">MSRRKLGSRPQHLSSIQDDAMPSDLTTPILLEMAAQVEVECRDLLTCGQCGHTLPLAQILAFIQHKQGGCREPGPTPQAQTPPSPANCVLRHLTSTANGTTEAGHVGLKRMIDRVWREVPDVKSVRHAVVMEEPTCFTCRVCECVLPSAWSLLQHAQLSHALNICQEEGTEWGEPAPPPRSDSCRAFVHLTSFCPSLEPPALNLPTHLELAKDSHPAGGAAGSPSLSPPTAMPFPYTAPSRQVGFRCELCGELLQSLGSLAAHRLMHAGERPYCCGICGRTFAKSSHLTGHMTTHTHAHGRGRAWVPPEDVEDAEGSWCSRPGCSRRCPPESPPPGAGHPGKPQDGEACWGCSSRRAKGRGSPLPAAAPTGAPWRARKRAAAERAVSPAATAPPNSPARGRRRGSGRAGPNLTVHRRSHTGERPYRCALCSYACAQSSKLTRHMKTHGGPRSCAPFPCQLCHAPFTVYTTLEKHLKKSHGISPAHAAARRQGDTHVGSGVV</sequence>
<keyword evidence="2" id="KW-1017">Isopeptide bond</keyword>
<keyword evidence="6" id="KW-0862">Zinc</keyword>
<evidence type="ECO:0000256" key="7">
    <source>
        <dbReference type="ARBA" id="ARBA00022843"/>
    </source>
</evidence>
<keyword evidence="4" id="KW-0677">Repeat</keyword>
<keyword evidence="3" id="KW-0479">Metal-binding</keyword>
<evidence type="ECO:0000256" key="9">
    <source>
        <dbReference type="ARBA" id="ARBA00023163"/>
    </source>
</evidence>
<keyword evidence="5 11" id="KW-0863">Zinc-finger</keyword>
<dbReference type="SMART" id="SM00355">
    <property type="entry name" value="ZnF_C2H2"/>
    <property type="match status" value="5"/>
</dbReference>
<feature type="domain" description="C2H2-type" evidence="13">
    <location>
        <begin position="273"/>
        <end position="300"/>
    </location>
</feature>
<dbReference type="InterPro" id="IPR051497">
    <property type="entry name" value="Dev/Hematopoietic_TF"/>
</dbReference>
<reference evidence="14" key="1">
    <citation type="journal article" date="2023" name="Science">
        <title>Genome structures resolve the early diversification of teleost fishes.</title>
        <authorList>
            <person name="Parey E."/>
            <person name="Louis A."/>
            <person name="Montfort J."/>
            <person name="Bouchez O."/>
            <person name="Roques C."/>
            <person name="Iampietro C."/>
            <person name="Lluch J."/>
            <person name="Castinel A."/>
            <person name="Donnadieu C."/>
            <person name="Desvignes T."/>
            <person name="Floi Bucao C."/>
            <person name="Jouanno E."/>
            <person name="Wen M."/>
            <person name="Mejri S."/>
            <person name="Dirks R."/>
            <person name="Jansen H."/>
            <person name="Henkel C."/>
            <person name="Chen W.J."/>
            <person name="Zahm M."/>
            <person name="Cabau C."/>
            <person name="Klopp C."/>
            <person name="Thompson A.W."/>
            <person name="Robinson-Rechavi M."/>
            <person name="Braasch I."/>
            <person name="Lecointre G."/>
            <person name="Bobe J."/>
            <person name="Postlethwait J.H."/>
            <person name="Berthelot C."/>
            <person name="Roest Crollius H."/>
            <person name="Guiguen Y."/>
        </authorList>
    </citation>
    <scope>NUCLEOTIDE SEQUENCE</scope>
    <source>
        <strain evidence="14">NC1722</strain>
    </source>
</reference>
<evidence type="ECO:0000256" key="12">
    <source>
        <dbReference type="SAM" id="MobiDB-lite"/>
    </source>
</evidence>
<gene>
    <name evidence="14" type="ORF">AAFF_G00313050</name>
</gene>
<keyword evidence="10" id="KW-0539">Nucleus</keyword>
<comment type="caution">
    <text evidence="14">The sequence shown here is derived from an EMBL/GenBank/DDBJ whole genome shotgun (WGS) entry which is preliminary data.</text>
</comment>
<evidence type="ECO:0000256" key="3">
    <source>
        <dbReference type="ARBA" id="ARBA00022723"/>
    </source>
</evidence>
<organism evidence="14 15">
    <name type="scientific">Aldrovandia affinis</name>
    <dbReference type="NCBI Taxonomy" id="143900"/>
    <lineage>
        <taxon>Eukaryota</taxon>
        <taxon>Metazoa</taxon>
        <taxon>Chordata</taxon>
        <taxon>Craniata</taxon>
        <taxon>Vertebrata</taxon>
        <taxon>Euteleostomi</taxon>
        <taxon>Actinopterygii</taxon>
        <taxon>Neopterygii</taxon>
        <taxon>Teleostei</taxon>
        <taxon>Notacanthiformes</taxon>
        <taxon>Halosauridae</taxon>
        <taxon>Aldrovandia</taxon>
    </lineage>
</organism>
<evidence type="ECO:0000256" key="5">
    <source>
        <dbReference type="ARBA" id="ARBA00022771"/>
    </source>
</evidence>
<keyword evidence="8" id="KW-0805">Transcription regulation</keyword>
<dbReference type="PROSITE" id="PS50157">
    <property type="entry name" value="ZINC_FINGER_C2H2_2"/>
    <property type="match status" value="4"/>
</dbReference>
<comment type="subcellular location">
    <subcellularLocation>
        <location evidence="1">Nucleus</location>
    </subcellularLocation>
</comment>
<dbReference type="Pfam" id="PF23611">
    <property type="entry name" value="zf-C2H2_16"/>
    <property type="match status" value="1"/>
</dbReference>
<feature type="region of interest" description="Disordered" evidence="12">
    <location>
        <begin position="213"/>
        <end position="233"/>
    </location>
</feature>
<feature type="domain" description="C2H2-type" evidence="13">
    <location>
        <begin position="425"/>
        <end position="452"/>
    </location>
</feature>
<dbReference type="PROSITE" id="PS00028">
    <property type="entry name" value="ZINC_FINGER_C2H2_1"/>
    <property type="match status" value="5"/>
</dbReference>
<evidence type="ECO:0000313" key="14">
    <source>
        <dbReference type="EMBL" id="KAJ8405868.1"/>
    </source>
</evidence>
<dbReference type="Gene3D" id="3.30.160.60">
    <property type="entry name" value="Classic Zinc Finger"/>
    <property type="match status" value="3"/>
</dbReference>
<evidence type="ECO:0000256" key="1">
    <source>
        <dbReference type="ARBA" id="ARBA00004123"/>
    </source>
</evidence>
<dbReference type="FunFam" id="3.30.160.60:FF:000046">
    <property type="entry name" value="Putative B-cell lymphoma/leukemia 11A"/>
    <property type="match status" value="1"/>
</dbReference>
<dbReference type="FunFam" id="3.30.160.60:FF:000303">
    <property type="entry name" value="Zinc finger protein 41"/>
    <property type="match status" value="1"/>
</dbReference>
<dbReference type="SUPFAM" id="SSF57667">
    <property type="entry name" value="beta-beta-alpha zinc fingers"/>
    <property type="match status" value="2"/>
</dbReference>
<keyword evidence="7" id="KW-0832">Ubl conjugation</keyword>
<evidence type="ECO:0000256" key="4">
    <source>
        <dbReference type="ARBA" id="ARBA00022737"/>
    </source>
</evidence>
<evidence type="ECO:0000256" key="8">
    <source>
        <dbReference type="ARBA" id="ARBA00023015"/>
    </source>
</evidence>
<name>A0AAD7WR25_9TELE</name>
<dbReference type="PANTHER" id="PTHR45993:SF8">
    <property type="entry name" value="ZINC FINGER PROTEIN 296"/>
    <property type="match status" value="1"/>
</dbReference>
<dbReference type="EMBL" id="JAINUG010000046">
    <property type="protein sequence ID" value="KAJ8405868.1"/>
    <property type="molecule type" value="Genomic_DNA"/>
</dbReference>
<evidence type="ECO:0000256" key="2">
    <source>
        <dbReference type="ARBA" id="ARBA00022499"/>
    </source>
</evidence>
<feature type="domain" description="C2H2-type" evidence="13">
    <location>
        <begin position="456"/>
        <end position="479"/>
    </location>
</feature>
<dbReference type="GO" id="GO:0003700">
    <property type="term" value="F:DNA-binding transcription factor activity"/>
    <property type="evidence" value="ECO:0007669"/>
    <property type="project" value="TreeGrafter"/>
</dbReference>
<dbReference type="Pfam" id="PF25491">
    <property type="entry name" value="CCHC_BCL-11A"/>
    <property type="match status" value="1"/>
</dbReference>
<dbReference type="InterPro" id="IPR036236">
    <property type="entry name" value="Znf_C2H2_sf"/>
</dbReference>